<dbReference type="Pfam" id="PF07501">
    <property type="entry name" value="G5"/>
    <property type="match status" value="1"/>
</dbReference>
<reference evidence="3 4" key="1">
    <citation type="submission" date="2019-03" db="EMBL/GenBank/DDBJ databases">
        <title>Genomic Encyclopedia of Type Strains, Phase IV (KMG-IV): sequencing the most valuable type-strain genomes for metagenomic binning, comparative biology and taxonomic classification.</title>
        <authorList>
            <person name="Goeker M."/>
        </authorList>
    </citation>
    <scope>NUCLEOTIDE SEQUENCE [LARGE SCALE GENOMIC DNA]</scope>
    <source>
        <strain evidence="3 4">LX-B</strain>
    </source>
</reference>
<organism evidence="3 4">
    <name type="scientific">Hydrogenispora ethanolica</name>
    <dbReference type="NCBI Taxonomy" id="1082276"/>
    <lineage>
        <taxon>Bacteria</taxon>
        <taxon>Bacillati</taxon>
        <taxon>Bacillota</taxon>
        <taxon>Hydrogenispora</taxon>
    </lineage>
</organism>
<dbReference type="Gene3D" id="2.20.230.10">
    <property type="entry name" value="Resuscitation-promoting factor rpfb"/>
    <property type="match status" value="1"/>
</dbReference>
<dbReference type="PANTHER" id="PTHR35788:SF1">
    <property type="entry name" value="EXPORTED PROTEIN"/>
    <property type="match status" value="1"/>
</dbReference>
<protein>
    <submittedName>
        <fullName evidence="3">Surface rod structure-forming protein G</fullName>
    </submittedName>
</protein>
<dbReference type="InterPro" id="IPR011098">
    <property type="entry name" value="G5_dom"/>
</dbReference>
<evidence type="ECO:0000259" key="2">
    <source>
        <dbReference type="PROSITE" id="PS51109"/>
    </source>
</evidence>
<keyword evidence="1" id="KW-0732">Signal</keyword>
<evidence type="ECO:0000256" key="1">
    <source>
        <dbReference type="ARBA" id="ARBA00022729"/>
    </source>
</evidence>
<dbReference type="RefSeq" id="WP_165908160.1">
    <property type="nucleotide sequence ID" value="NZ_SLUN01000030.1"/>
</dbReference>
<dbReference type="AlphaFoldDB" id="A0A4R1R940"/>
<name>A0A4R1R940_HYDET</name>
<dbReference type="Proteomes" id="UP000295008">
    <property type="component" value="Unassembled WGS sequence"/>
</dbReference>
<keyword evidence="4" id="KW-1185">Reference proteome</keyword>
<comment type="caution">
    <text evidence="3">The sequence shown here is derived from an EMBL/GenBank/DDBJ whole genome shotgun (WGS) entry which is preliminary data.</text>
</comment>
<gene>
    <name evidence="3" type="ORF">EDC14_10304</name>
</gene>
<dbReference type="PANTHER" id="PTHR35788">
    <property type="entry name" value="EXPORTED PROTEIN-RELATED"/>
    <property type="match status" value="1"/>
</dbReference>
<feature type="domain" description="G5" evidence="2">
    <location>
        <begin position="217"/>
        <end position="294"/>
    </location>
</feature>
<dbReference type="PROSITE" id="PS51109">
    <property type="entry name" value="G5"/>
    <property type="match status" value="1"/>
</dbReference>
<dbReference type="InterPro" id="IPR052913">
    <property type="entry name" value="Glycopeptide_resist_protein"/>
</dbReference>
<dbReference type="EMBL" id="SLUN01000030">
    <property type="protein sequence ID" value="TCL61902.1"/>
    <property type="molecule type" value="Genomic_DNA"/>
</dbReference>
<proteinExistence type="predicted"/>
<evidence type="ECO:0000313" key="3">
    <source>
        <dbReference type="EMBL" id="TCL61902.1"/>
    </source>
</evidence>
<dbReference type="InterPro" id="IPR007391">
    <property type="entry name" value="Vancomycin_resist_VanW"/>
</dbReference>
<sequence>MNWKKVLLIVFAAVSLAALYFAIHSSLHYMAKHPVPEVNPPEQRPAHSQFFWENDEKFLKLRARYQTPVRMAAFQTTLPDPLPGEEYNVGLAAEMLKGTVVQREGIFSMNQTLGPRTRERGFREGPAYAGGRVIRVIGGGICKISTTLYNVAVLANLEIMERRPHGMLVPYVPPGQDATVSYGTTDFKFRNTSGQPIMIWAEKRNTTLYMVFYGRAPAPRVIWHHRVLSRREMPVIRRYNSRLPAGEEKIVQPGAEGMKIKNWVMISRANGKTERKELGIDHYQPMPQIIESGK</sequence>
<accession>A0A4R1R940</accession>
<dbReference type="Pfam" id="PF04294">
    <property type="entry name" value="VanW"/>
    <property type="match status" value="1"/>
</dbReference>
<evidence type="ECO:0000313" key="4">
    <source>
        <dbReference type="Proteomes" id="UP000295008"/>
    </source>
</evidence>